<keyword evidence="11" id="KW-1185">Reference proteome</keyword>
<dbReference type="EMBL" id="QMIF01000021">
    <property type="protein sequence ID" value="TVM30586.1"/>
    <property type="molecule type" value="Genomic_DNA"/>
</dbReference>
<dbReference type="PROSITE" id="PS00675">
    <property type="entry name" value="SIGMA54_INTERACT_1"/>
    <property type="match status" value="1"/>
</dbReference>
<evidence type="ECO:0000259" key="7">
    <source>
        <dbReference type="PROSITE" id="PS50110"/>
    </source>
</evidence>
<evidence type="ECO:0000313" key="11">
    <source>
        <dbReference type="Proteomes" id="UP000503251"/>
    </source>
</evidence>
<accession>A0A6P1ZAB5</accession>
<dbReference type="InterPro" id="IPR003593">
    <property type="entry name" value="AAA+_ATPase"/>
</dbReference>
<dbReference type="Pfam" id="PF00072">
    <property type="entry name" value="Response_reg"/>
    <property type="match status" value="1"/>
</dbReference>
<dbReference type="FunFam" id="3.40.50.300:FF:000006">
    <property type="entry name" value="DNA-binding transcriptional regulator NtrC"/>
    <property type="match status" value="1"/>
</dbReference>
<dbReference type="CDD" id="cd00009">
    <property type="entry name" value="AAA"/>
    <property type="match status" value="1"/>
</dbReference>
<dbReference type="InterPro" id="IPR014264">
    <property type="entry name" value="PEP-CTERM_resp_reg"/>
</dbReference>
<dbReference type="PANTHER" id="PTHR32071:SF113">
    <property type="entry name" value="ALGINATE BIOSYNTHESIS TRANSCRIPTIONAL REGULATORY PROTEIN ALGB"/>
    <property type="match status" value="1"/>
</dbReference>
<dbReference type="InterPro" id="IPR001789">
    <property type="entry name" value="Sig_transdc_resp-reg_receiver"/>
</dbReference>
<evidence type="ECO:0000313" key="8">
    <source>
        <dbReference type="EMBL" id="QJT07974.1"/>
    </source>
</evidence>
<feature type="domain" description="Sigma-54 factor interaction" evidence="6">
    <location>
        <begin position="150"/>
        <end position="379"/>
    </location>
</feature>
<dbReference type="Gene3D" id="3.40.50.2300">
    <property type="match status" value="1"/>
</dbReference>
<reference evidence="9 10" key="1">
    <citation type="submission" date="2018-06" db="EMBL/GenBank/DDBJ databases">
        <title>Complete genome of Desulfovibrio marinus P48SEP.</title>
        <authorList>
            <person name="Crispim J.S."/>
            <person name="Vidigal P.M.P."/>
            <person name="Silva L.C.F."/>
            <person name="Araujo L.C."/>
            <person name="Laguardia C.N."/>
            <person name="Dias R.S."/>
            <person name="Sousa M.P."/>
            <person name="Paula S.O."/>
            <person name="Silva C."/>
        </authorList>
    </citation>
    <scope>NUCLEOTIDE SEQUENCE [LARGE SCALE GENOMIC DNA]</scope>
    <source>
        <strain evidence="9 10">P48SEP</strain>
    </source>
</reference>
<protein>
    <submittedName>
        <fullName evidence="9">PEP-CTERM-box response regulator transcription factor</fullName>
    </submittedName>
</protein>
<dbReference type="SUPFAM" id="SSF52540">
    <property type="entry name" value="P-loop containing nucleoside triphosphate hydrolases"/>
    <property type="match status" value="1"/>
</dbReference>
<dbReference type="AlphaFoldDB" id="A0A6P1ZAB5"/>
<evidence type="ECO:0000313" key="9">
    <source>
        <dbReference type="EMBL" id="TVM30586.1"/>
    </source>
</evidence>
<dbReference type="InterPro" id="IPR025944">
    <property type="entry name" value="Sigma_54_int_dom_CS"/>
</dbReference>
<dbReference type="InterPro" id="IPR011006">
    <property type="entry name" value="CheY-like_superfamily"/>
</dbReference>
<sequence>MQNSEHTVLLVDDDDAIRTQLRWGLSKESFTLKLANDRPSALEAQRKLHPKVVALDLGLPPDAGGVSEGLKCLEEMLRVDPFCKVVVITGNDTRDHALAAIASGAYDFYRKPVDLEELRVIIERALHVSGLEEENRQLREQVDAGDSYDIVGDCPAMQDVLETVRKVAGSDIPVLVLGESGTGKELVARALHKASPRGEGPLMVMNCGAIPENLLESEFFGHEKGAFTGAHARVKGKAEYAHQGTLFLDEIGDLPLHMQVKLLRFIEEKRFQRVGGREDIDVDIRLVAATNANIAEVIERGDFREDLYYRLGVVVIHLPPLRERGRDVETLARYFVSRIARETPRRPLDLSPAALEAIRAHSWPGNVRELENKIRRAAILCNGPRIEPGDLDLNGTASHSGSIPGDATLKDARNWLEREMVARSLDQNEGNISLAAKALGISRPTFYDLMKKHALKNA</sequence>
<dbReference type="InterPro" id="IPR002078">
    <property type="entry name" value="Sigma_54_int"/>
</dbReference>
<evidence type="ECO:0000256" key="4">
    <source>
        <dbReference type="ARBA" id="ARBA00023163"/>
    </source>
</evidence>
<dbReference type="EMBL" id="CP039543">
    <property type="protein sequence ID" value="QJT07974.1"/>
    <property type="molecule type" value="Genomic_DNA"/>
</dbReference>
<dbReference type="PANTHER" id="PTHR32071">
    <property type="entry name" value="TRANSCRIPTIONAL REGULATORY PROTEIN"/>
    <property type="match status" value="1"/>
</dbReference>
<evidence type="ECO:0000256" key="3">
    <source>
        <dbReference type="ARBA" id="ARBA00023015"/>
    </source>
</evidence>
<dbReference type="Proteomes" id="UP000434052">
    <property type="component" value="Unassembled WGS sequence"/>
</dbReference>
<dbReference type="GO" id="GO:0005524">
    <property type="term" value="F:ATP binding"/>
    <property type="evidence" value="ECO:0007669"/>
    <property type="project" value="UniProtKB-KW"/>
</dbReference>
<feature type="modified residue" description="4-aspartylphosphate" evidence="5">
    <location>
        <position position="56"/>
    </location>
</feature>
<dbReference type="Pfam" id="PF00158">
    <property type="entry name" value="Sigma54_activat"/>
    <property type="match status" value="1"/>
</dbReference>
<dbReference type="Gene3D" id="3.40.50.300">
    <property type="entry name" value="P-loop containing nucleotide triphosphate hydrolases"/>
    <property type="match status" value="1"/>
</dbReference>
<dbReference type="OrthoDB" id="9763792at2"/>
<evidence type="ECO:0000256" key="2">
    <source>
        <dbReference type="ARBA" id="ARBA00022840"/>
    </source>
</evidence>
<evidence type="ECO:0000259" key="6">
    <source>
        <dbReference type="PROSITE" id="PS50045"/>
    </source>
</evidence>
<dbReference type="RefSeq" id="WP_144307249.1">
    <property type="nucleotide sequence ID" value="NZ_CP039543.1"/>
</dbReference>
<dbReference type="Gene3D" id="1.10.8.60">
    <property type="match status" value="1"/>
</dbReference>
<dbReference type="Gene3D" id="1.10.10.60">
    <property type="entry name" value="Homeodomain-like"/>
    <property type="match status" value="1"/>
</dbReference>
<dbReference type="InterPro" id="IPR002197">
    <property type="entry name" value="HTH_Fis"/>
</dbReference>
<dbReference type="Proteomes" id="UP000503251">
    <property type="component" value="Chromosome"/>
</dbReference>
<keyword evidence="5" id="KW-0597">Phosphoprotein</keyword>
<dbReference type="PROSITE" id="PS50110">
    <property type="entry name" value="RESPONSE_REGULATORY"/>
    <property type="match status" value="1"/>
</dbReference>
<gene>
    <name evidence="9" type="primary">prsR</name>
    <name evidence="9" type="ORF">DQK91_20330</name>
    <name evidence="8" type="ORF">E8L03_03095</name>
</gene>
<dbReference type="SUPFAM" id="SSF52172">
    <property type="entry name" value="CheY-like"/>
    <property type="match status" value="1"/>
</dbReference>
<dbReference type="SUPFAM" id="SSF46689">
    <property type="entry name" value="Homeodomain-like"/>
    <property type="match status" value="1"/>
</dbReference>
<dbReference type="InterPro" id="IPR058031">
    <property type="entry name" value="AAA_lid_NorR"/>
</dbReference>
<dbReference type="SMART" id="SM00448">
    <property type="entry name" value="REC"/>
    <property type="match status" value="1"/>
</dbReference>
<keyword evidence="4" id="KW-0804">Transcription</keyword>
<dbReference type="SMART" id="SM00382">
    <property type="entry name" value="AAA"/>
    <property type="match status" value="1"/>
</dbReference>
<dbReference type="InterPro" id="IPR027417">
    <property type="entry name" value="P-loop_NTPase"/>
</dbReference>
<evidence type="ECO:0000313" key="10">
    <source>
        <dbReference type="Proteomes" id="UP000434052"/>
    </source>
</evidence>
<dbReference type="GO" id="GO:0000160">
    <property type="term" value="P:phosphorelay signal transduction system"/>
    <property type="evidence" value="ECO:0007669"/>
    <property type="project" value="InterPro"/>
</dbReference>
<dbReference type="PROSITE" id="PS00688">
    <property type="entry name" value="SIGMA54_INTERACT_3"/>
    <property type="match status" value="1"/>
</dbReference>
<feature type="domain" description="Response regulatory" evidence="7">
    <location>
        <begin position="7"/>
        <end position="126"/>
    </location>
</feature>
<dbReference type="GO" id="GO:0006355">
    <property type="term" value="P:regulation of DNA-templated transcription"/>
    <property type="evidence" value="ECO:0007669"/>
    <property type="project" value="InterPro"/>
</dbReference>
<dbReference type="InterPro" id="IPR009057">
    <property type="entry name" value="Homeodomain-like_sf"/>
</dbReference>
<evidence type="ECO:0000256" key="1">
    <source>
        <dbReference type="ARBA" id="ARBA00022741"/>
    </source>
</evidence>
<dbReference type="InterPro" id="IPR025662">
    <property type="entry name" value="Sigma_54_int_dom_ATP-bd_1"/>
</dbReference>
<dbReference type="Pfam" id="PF25601">
    <property type="entry name" value="AAA_lid_14"/>
    <property type="match status" value="1"/>
</dbReference>
<dbReference type="GO" id="GO:0043565">
    <property type="term" value="F:sequence-specific DNA binding"/>
    <property type="evidence" value="ECO:0007669"/>
    <property type="project" value="InterPro"/>
</dbReference>
<proteinExistence type="predicted"/>
<keyword evidence="2" id="KW-0067">ATP-binding</keyword>
<dbReference type="PRINTS" id="PR01590">
    <property type="entry name" value="HTHFIS"/>
</dbReference>
<organism evidence="9 10">
    <name type="scientific">Oceanidesulfovibrio marinus</name>
    <dbReference type="NCBI Taxonomy" id="370038"/>
    <lineage>
        <taxon>Bacteria</taxon>
        <taxon>Pseudomonadati</taxon>
        <taxon>Thermodesulfobacteriota</taxon>
        <taxon>Desulfovibrionia</taxon>
        <taxon>Desulfovibrionales</taxon>
        <taxon>Desulfovibrionaceae</taxon>
        <taxon>Oceanidesulfovibrio</taxon>
    </lineage>
</organism>
<keyword evidence="1" id="KW-0547">Nucleotide-binding</keyword>
<name>A0A6P1ZAB5_9BACT</name>
<reference evidence="8 11" key="2">
    <citation type="submission" date="2019-04" db="EMBL/GenBank/DDBJ databases">
        <title>Isolation and culture of sulfate reducing bacteria from the cold seep of the South China Sea.</title>
        <authorList>
            <person name="Sun C."/>
            <person name="Liu R."/>
        </authorList>
    </citation>
    <scope>NUCLEOTIDE SEQUENCE [LARGE SCALE GENOMIC DNA]</scope>
    <source>
        <strain evidence="8 11">CS1</strain>
    </source>
</reference>
<dbReference type="Pfam" id="PF02954">
    <property type="entry name" value="HTH_8"/>
    <property type="match status" value="1"/>
</dbReference>
<dbReference type="PROSITE" id="PS50045">
    <property type="entry name" value="SIGMA54_INTERACT_4"/>
    <property type="match status" value="1"/>
</dbReference>
<dbReference type="NCBIfam" id="TIGR02915">
    <property type="entry name" value="PEP_resp_reg"/>
    <property type="match status" value="1"/>
</dbReference>
<evidence type="ECO:0000256" key="5">
    <source>
        <dbReference type="PROSITE-ProRule" id="PRU00169"/>
    </source>
</evidence>
<keyword evidence="3" id="KW-0805">Transcription regulation</keyword>